<dbReference type="Pfam" id="PF00005">
    <property type="entry name" value="ABC_tran"/>
    <property type="match status" value="1"/>
</dbReference>
<reference evidence="8 9" key="1">
    <citation type="submission" date="2017-02" db="EMBL/GenBank/DDBJ databases">
        <title>Chromobacterium haemolyticum H5244.</title>
        <authorList>
            <person name="Gulvik C.A."/>
        </authorList>
    </citation>
    <scope>NUCLEOTIDE SEQUENCE [LARGE SCALE GENOMIC DNA]</scope>
    <source>
        <strain evidence="8 9">H5244</strain>
    </source>
</reference>
<dbReference type="AlphaFoldDB" id="A0A1W0D137"/>
<dbReference type="PANTHER" id="PTHR43166">
    <property type="entry name" value="AMINO ACID IMPORT ATP-BINDING PROTEIN"/>
    <property type="match status" value="1"/>
</dbReference>
<evidence type="ECO:0000256" key="5">
    <source>
        <dbReference type="ARBA" id="ARBA00022967"/>
    </source>
</evidence>
<dbReference type="GO" id="GO:0016887">
    <property type="term" value="F:ATP hydrolysis activity"/>
    <property type="evidence" value="ECO:0007669"/>
    <property type="project" value="InterPro"/>
</dbReference>
<evidence type="ECO:0000256" key="1">
    <source>
        <dbReference type="ARBA" id="ARBA00022448"/>
    </source>
</evidence>
<keyword evidence="5" id="KW-1278">Translocase</keyword>
<keyword evidence="2" id="KW-1003">Cell membrane</keyword>
<organism evidence="8 9">
    <name type="scientific">Chromobacterium haemolyticum</name>
    <dbReference type="NCBI Taxonomy" id="394935"/>
    <lineage>
        <taxon>Bacteria</taxon>
        <taxon>Pseudomonadati</taxon>
        <taxon>Pseudomonadota</taxon>
        <taxon>Betaproteobacteria</taxon>
        <taxon>Neisseriales</taxon>
        <taxon>Chromobacteriaceae</taxon>
        <taxon>Chromobacterium</taxon>
    </lineage>
</organism>
<name>A0A1W0D137_9NEIS</name>
<keyword evidence="3" id="KW-0547">Nucleotide-binding</keyword>
<dbReference type="RefSeq" id="WP_019102278.1">
    <property type="nucleotide sequence ID" value="NZ_CAEE01000581.1"/>
</dbReference>
<keyword evidence="6" id="KW-0472">Membrane</keyword>
<evidence type="ECO:0000313" key="8">
    <source>
        <dbReference type="EMBL" id="OQS40749.1"/>
    </source>
</evidence>
<dbReference type="InterPro" id="IPR017871">
    <property type="entry name" value="ABC_transporter-like_CS"/>
</dbReference>
<feature type="domain" description="ABC transporter" evidence="7">
    <location>
        <begin position="3"/>
        <end position="246"/>
    </location>
</feature>
<evidence type="ECO:0000256" key="4">
    <source>
        <dbReference type="ARBA" id="ARBA00022840"/>
    </source>
</evidence>
<proteinExistence type="predicted"/>
<sequence length="265" mass="28450">MSLEFHDAGLKLDGAVILRGITLRLAAGEQAALIGPSGAGKSSLLLLANTGLRPDAGEVRLLGADPWRLPRRALRALRARIGSVYQTPPLPPRQRVIHAVAAGRLGHSGELAALRRLLWPDDAAGVAAELERLGLSDKLWQRCDQLSGGQRQRVGIARALYQRPELLLADEPVSALDPRLADDTIRLLCEDARARRAALLVSLHSVQLALEHFPRIIGLRDGAIAFDLPREQVDSALLTELYSGDAPDAAMEAAPPATALRGLQC</sequence>
<evidence type="ECO:0000259" key="7">
    <source>
        <dbReference type="PROSITE" id="PS50893"/>
    </source>
</evidence>
<dbReference type="PROSITE" id="PS00211">
    <property type="entry name" value="ABC_TRANSPORTER_1"/>
    <property type="match status" value="1"/>
</dbReference>
<dbReference type="SMART" id="SM00382">
    <property type="entry name" value="AAA"/>
    <property type="match status" value="1"/>
</dbReference>
<evidence type="ECO:0000313" key="9">
    <source>
        <dbReference type="Proteomes" id="UP000192721"/>
    </source>
</evidence>
<accession>A0A1W0D137</accession>
<dbReference type="PROSITE" id="PS50893">
    <property type="entry name" value="ABC_TRANSPORTER_2"/>
    <property type="match status" value="1"/>
</dbReference>
<dbReference type="GO" id="GO:0005524">
    <property type="term" value="F:ATP binding"/>
    <property type="evidence" value="ECO:0007669"/>
    <property type="project" value="UniProtKB-KW"/>
</dbReference>
<dbReference type="InterPro" id="IPR050086">
    <property type="entry name" value="MetN_ABC_transporter-like"/>
</dbReference>
<dbReference type="InterPro" id="IPR003439">
    <property type="entry name" value="ABC_transporter-like_ATP-bd"/>
</dbReference>
<protein>
    <submittedName>
        <fullName evidence="8">Phosphonate ABC transporter</fullName>
    </submittedName>
</protein>
<dbReference type="EMBL" id="MUKV01000010">
    <property type="protein sequence ID" value="OQS40749.1"/>
    <property type="molecule type" value="Genomic_DNA"/>
</dbReference>
<comment type="caution">
    <text evidence="8">The sequence shown here is derived from an EMBL/GenBank/DDBJ whole genome shotgun (WGS) entry which is preliminary data.</text>
</comment>
<gene>
    <name evidence="8" type="ORF">B0T45_10205</name>
</gene>
<keyword evidence="1" id="KW-0813">Transport</keyword>
<dbReference type="InterPro" id="IPR027417">
    <property type="entry name" value="P-loop_NTPase"/>
</dbReference>
<dbReference type="PANTHER" id="PTHR43166:SF6">
    <property type="entry name" value="PHOSPHONATES IMPORT ATP-BINDING PROTEIN PHNC"/>
    <property type="match status" value="1"/>
</dbReference>
<dbReference type="Gene3D" id="3.40.50.300">
    <property type="entry name" value="P-loop containing nucleotide triphosphate hydrolases"/>
    <property type="match status" value="1"/>
</dbReference>
<evidence type="ECO:0000256" key="3">
    <source>
        <dbReference type="ARBA" id="ARBA00022741"/>
    </source>
</evidence>
<dbReference type="Proteomes" id="UP000192721">
    <property type="component" value="Unassembled WGS sequence"/>
</dbReference>
<evidence type="ECO:0000256" key="2">
    <source>
        <dbReference type="ARBA" id="ARBA00022475"/>
    </source>
</evidence>
<dbReference type="SUPFAM" id="SSF52540">
    <property type="entry name" value="P-loop containing nucleoside triphosphate hydrolases"/>
    <property type="match status" value="1"/>
</dbReference>
<keyword evidence="4" id="KW-0067">ATP-binding</keyword>
<evidence type="ECO:0000256" key="6">
    <source>
        <dbReference type="ARBA" id="ARBA00023136"/>
    </source>
</evidence>
<dbReference type="InterPro" id="IPR003593">
    <property type="entry name" value="AAA+_ATPase"/>
</dbReference>